<dbReference type="GO" id="GO:0002181">
    <property type="term" value="P:cytoplasmic translation"/>
    <property type="evidence" value="ECO:0007669"/>
    <property type="project" value="TreeGrafter"/>
</dbReference>
<dbReference type="PANTHER" id="PTHR11655:SF16">
    <property type="entry name" value="60S RIBOSOMAL PROTEIN L9"/>
    <property type="match status" value="1"/>
</dbReference>
<reference evidence="7 8" key="1">
    <citation type="journal article" date="2016" name="Nat. Microbiol.">
        <title>Genomic inference of the metabolism of cosmopolitan subsurface Archaea, Hadesarchaea.</title>
        <authorList>
            <person name="Baker B.J."/>
            <person name="Saw J.H."/>
            <person name="Lind A.E."/>
            <person name="Lazar C.S."/>
            <person name="Hinrichs K.-U."/>
            <person name="Teske A.P."/>
            <person name="Ettema T.J."/>
        </authorList>
    </citation>
    <scope>NUCLEOTIDE SEQUENCE [LARGE SCALE GENOMIC DNA]</scope>
</reference>
<dbReference type="PANTHER" id="PTHR11655">
    <property type="entry name" value="60S/50S RIBOSOMAL PROTEIN L6/L9"/>
    <property type="match status" value="1"/>
</dbReference>
<dbReference type="STRING" id="1776334.APZ16_05470"/>
<comment type="subunit">
    <text evidence="5">Part of the 50S ribosomal subunit.</text>
</comment>
<dbReference type="AlphaFoldDB" id="A0A147JU78"/>
<feature type="domain" description="Large ribosomal subunit protein uL6 alpha-beta" evidence="6">
    <location>
        <begin position="11"/>
        <end position="83"/>
    </location>
</feature>
<dbReference type="InterPro" id="IPR019907">
    <property type="entry name" value="Ribosomal_uL6_arc"/>
</dbReference>
<dbReference type="NCBIfam" id="TIGR03653">
    <property type="entry name" value="uL6_arch"/>
    <property type="match status" value="1"/>
</dbReference>
<evidence type="ECO:0000256" key="1">
    <source>
        <dbReference type="ARBA" id="ARBA00022730"/>
    </source>
</evidence>
<dbReference type="PIRSF" id="PIRSF002162">
    <property type="entry name" value="Ribosomal_L6"/>
    <property type="match status" value="1"/>
</dbReference>
<dbReference type="GO" id="GO:0003735">
    <property type="term" value="F:structural constituent of ribosome"/>
    <property type="evidence" value="ECO:0007669"/>
    <property type="project" value="UniProtKB-UniRule"/>
</dbReference>
<feature type="domain" description="Large ribosomal subunit protein uL6 alpha-beta" evidence="6">
    <location>
        <begin position="95"/>
        <end position="169"/>
    </location>
</feature>
<organism evidence="7 8">
    <name type="scientific">Hadarchaeum yellowstonense</name>
    <dbReference type="NCBI Taxonomy" id="1776334"/>
    <lineage>
        <taxon>Archaea</taxon>
        <taxon>Methanobacteriati</taxon>
        <taxon>Candidatus Hadarchaeota</taxon>
        <taxon>Candidatus Hadarchaeia</taxon>
        <taxon>Candidatus Hadarchaeales</taxon>
        <taxon>Candidatus Hadarchaeaceae</taxon>
        <taxon>Candidatus Hadarchaeum</taxon>
    </lineage>
</organism>
<evidence type="ECO:0000256" key="5">
    <source>
        <dbReference type="HAMAP-Rule" id="MF_01365"/>
    </source>
</evidence>
<comment type="function">
    <text evidence="5">This protein binds to the 23S rRNA, and is important in its secondary structure. It is located near the subunit interface in the base of the L7/L12 stalk, and near the tRNA binding site of the peptidyltransferase center.</text>
</comment>
<evidence type="ECO:0000259" key="6">
    <source>
        <dbReference type="Pfam" id="PF00347"/>
    </source>
</evidence>
<dbReference type="InterPro" id="IPR000702">
    <property type="entry name" value="Ribosomal_uL6-like"/>
</dbReference>
<evidence type="ECO:0000313" key="8">
    <source>
        <dbReference type="Proteomes" id="UP000074294"/>
    </source>
</evidence>
<dbReference type="HAMAP" id="MF_01365_A">
    <property type="entry name" value="Ribosomal_uL6_A"/>
    <property type="match status" value="1"/>
</dbReference>
<protein>
    <recommendedName>
        <fullName evidence="5">Large ribosomal subunit protein uL6</fullName>
    </recommendedName>
</protein>
<gene>
    <name evidence="5" type="primary">rpl6</name>
    <name evidence="7" type="ORF">APZ16_05470</name>
</gene>
<dbReference type="Gene3D" id="3.90.930.12">
    <property type="entry name" value="Ribosomal protein L6, alpha-beta domain"/>
    <property type="match status" value="2"/>
</dbReference>
<comment type="similarity">
    <text evidence="5">Belongs to the universal ribosomal protein uL6 family.</text>
</comment>
<dbReference type="FunFam" id="3.90.930.12:FF:000008">
    <property type="entry name" value="50S ribosomal protein L6"/>
    <property type="match status" value="1"/>
</dbReference>
<dbReference type="GO" id="GO:0019843">
    <property type="term" value="F:rRNA binding"/>
    <property type="evidence" value="ECO:0007669"/>
    <property type="project" value="UniProtKB-UniRule"/>
</dbReference>
<dbReference type="SUPFAM" id="SSF56053">
    <property type="entry name" value="Ribosomal protein L6"/>
    <property type="match status" value="2"/>
</dbReference>
<dbReference type="GO" id="GO:0022625">
    <property type="term" value="C:cytosolic large ribosomal subunit"/>
    <property type="evidence" value="ECO:0007669"/>
    <property type="project" value="UniProtKB-UniRule"/>
</dbReference>
<dbReference type="InterPro" id="IPR036789">
    <property type="entry name" value="Ribosomal_uL6-like_a/b-dom_sf"/>
</dbReference>
<evidence type="ECO:0000256" key="3">
    <source>
        <dbReference type="ARBA" id="ARBA00022980"/>
    </source>
</evidence>
<dbReference type="Proteomes" id="UP000074294">
    <property type="component" value="Unassembled WGS sequence"/>
</dbReference>
<dbReference type="NCBIfam" id="NF004037">
    <property type="entry name" value="PRK05518.1"/>
    <property type="match status" value="1"/>
</dbReference>
<evidence type="ECO:0000313" key="7">
    <source>
        <dbReference type="EMBL" id="KUO40068.1"/>
    </source>
</evidence>
<dbReference type="EMBL" id="LQMQ01000049">
    <property type="protein sequence ID" value="KUO40068.1"/>
    <property type="molecule type" value="Genomic_DNA"/>
</dbReference>
<sequence length="176" mass="19972">MSRIMQEKIEVPEGVEFKVEGKRVEISGKKGKLSREFDLPGLRIRAEGRFILAEIDSLRRRNKAALGTFKAHVMNMIKGVTEGFVYKLRTVYSHFPITVKVEGKRVTIHNFLGERSPRVADIVGDVMVEVNGDEILVKGIDKDAVGQTAFNIEQATSVKYRDRRIFQDGCYIVERS</sequence>
<evidence type="ECO:0000256" key="4">
    <source>
        <dbReference type="ARBA" id="ARBA00023274"/>
    </source>
</evidence>
<keyword evidence="1 5" id="KW-0699">rRNA-binding</keyword>
<comment type="caution">
    <text evidence="7">The sequence shown here is derived from an EMBL/GenBank/DDBJ whole genome shotgun (WGS) entry which is preliminary data.</text>
</comment>
<dbReference type="InterPro" id="IPR020040">
    <property type="entry name" value="Ribosomal_uL6_a/b-dom"/>
</dbReference>
<proteinExistence type="inferred from homology"/>
<name>A0A147JU78_HADYE</name>
<keyword evidence="3 5" id="KW-0689">Ribosomal protein</keyword>
<evidence type="ECO:0000256" key="2">
    <source>
        <dbReference type="ARBA" id="ARBA00022884"/>
    </source>
</evidence>
<keyword evidence="2 5" id="KW-0694">RNA-binding</keyword>
<keyword evidence="4 5" id="KW-0687">Ribonucleoprotein</keyword>
<accession>A0A147JU78</accession>
<dbReference type="Pfam" id="PF00347">
    <property type="entry name" value="Ribosomal_L6"/>
    <property type="match status" value="2"/>
</dbReference>